<comment type="caution">
    <text evidence="1">The sequence shown here is derived from an EMBL/GenBank/DDBJ whole genome shotgun (WGS) entry which is preliminary data.</text>
</comment>
<proteinExistence type="predicted"/>
<sequence length="185" mass="20953">MESRRQSSRHAVHNRGLRLLICVLICTLLASCLLSVVLLSQWSSQAKAEQTHTLPRWPNADNSAYWPALQKMIQYLPVGKQGALLYDTRTLVALEHATQAMHRPLTPDEQARTYAILVRTFSAETATAIERLWQQYQNYQVAIAQQPGIALPALQQLQTDHFGEHASSLFRQHNLMQAALQQDMP</sequence>
<dbReference type="AlphaFoldDB" id="A0A418Y308"/>
<name>A0A418Y308_9GAMM</name>
<gene>
    <name evidence="1" type="ORF">D4A39_03560</name>
</gene>
<dbReference type="SUPFAM" id="SSF158855">
    <property type="entry name" value="Lipase chaperone-like"/>
    <property type="match status" value="1"/>
</dbReference>
<dbReference type="Proteomes" id="UP000283734">
    <property type="component" value="Unassembled WGS sequence"/>
</dbReference>
<keyword evidence="2" id="KW-1185">Reference proteome</keyword>
<dbReference type="EMBL" id="QYYA01000001">
    <property type="protein sequence ID" value="RJG19927.1"/>
    <property type="molecule type" value="Genomic_DNA"/>
</dbReference>
<evidence type="ECO:0000313" key="1">
    <source>
        <dbReference type="EMBL" id="RJG19927.1"/>
    </source>
</evidence>
<dbReference type="RefSeq" id="WP_119917497.1">
    <property type="nucleotide sequence ID" value="NZ_QYYA01000001.1"/>
</dbReference>
<reference evidence="1 2" key="1">
    <citation type="submission" date="2018-09" db="EMBL/GenBank/DDBJ databases">
        <title>Alcanivorax profundi sp. nov., isolated from 1000 m-depth seawater of the Mariana Trench.</title>
        <authorList>
            <person name="Liu J."/>
        </authorList>
    </citation>
    <scope>NUCLEOTIDE SEQUENCE [LARGE SCALE GENOMIC DNA]</scope>
    <source>
        <strain evidence="1 2">MTEO17</strain>
    </source>
</reference>
<protein>
    <submittedName>
        <fullName evidence="1">Uncharacterized protein</fullName>
    </submittedName>
</protein>
<organism evidence="1 2">
    <name type="scientific">Alcanivorax profundi</name>
    <dbReference type="NCBI Taxonomy" id="2338368"/>
    <lineage>
        <taxon>Bacteria</taxon>
        <taxon>Pseudomonadati</taxon>
        <taxon>Pseudomonadota</taxon>
        <taxon>Gammaproteobacteria</taxon>
        <taxon>Oceanospirillales</taxon>
        <taxon>Alcanivoracaceae</taxon>
        <taxon>Alcanivorax</taxon>
    </lineage>
</organism>
<accession>A0A418Y308</accession>
<dbReference type="PROSITE" id="PS51257">
    <property type="entry name" value="PROKAR_LIPOPROTEIN"/>
    <property type="match status" value="1"/>
</dbReference>
<evidence type="ECO:0000313" key="2">
    <source>
        <dbReference type="Proteomes" id="UP000283734"/>
    </source>
</evidence>